<dbReference type="InterPro" id="IPR003953">
    <property type="entry name" value="FAD-dep_OxRdtase_2_FAD-bd"/>
</dbReference>
<dbReference type="Pfam" id="PF02910">
    <property type="entry name" value="Succ_DH_flav_C"/>
    <property type="match status" value="1"/>
</dbReference>
<name>A0A1H6LXS3_9FLAO</name>
<dbReference type="PIRSF" id="PIRSF000171">
    <property type="entry name" value="SDHA_APRA_LASPO"/>
    <property type="match status" value="1"/>
</dbReference>
<comment type="cofactor">
    <cofactor evidence="1 12">
        <name>FAD</name>
        <dbReference type="ChEBI" id="CHEBI:57692"/>
    </cofactor>
</comment>
<evidence type="ECO:0000256" key="10">
    <source>
        <dbReference type="NCBIfam" id="TIGR00551"/>
    </source>
</evidence>
<dbReference type="FunFam" id="3.90.700.10:FF:000002">
    <property type="entry name" value="L-aspartate oxidase"/>
    <property type="match status" value="1"/>
</dbReference>
<evidence type="ECO:0000256" key="13">
    <source>
        <dbReference type="SAM" id="Coils"/>
    </source>
</evidence>
<comment type="function">
    <text evidence="12">Catalyzes the oxidation of L-aspartate to iminoaspartate.</text>
</comment>
<comment type="similarity">
    <text evidence="3 12">Belongs to the FAD-dependent oxidoreductase 2 family. NadB subfamily.</text>
</comment>
<organism evidence="16 17">
    <name type="scientific">Paenimyroides marinum</name>
    <dbReference type="NCBI Taxonomy" id="1159016"/>
    <lineage>
        <taxon>Bacteria</taxon>
        <taxon>Pseudomonadati</taxon>
        <taxon>Bacteroidota</taxon>
        <taxon>Flavobacteriia</taxon>
        <taxon>Flavobacteriales</taxon>
        <taxon>Flavobacteriaceae</taxon>
        <taxon>Paenimyroides</taxon>
    </lineage>
</organism>
<keyword evidence="8 12" id="KW-0560">Oxidoreductase</keyword>
<feature type="domain" description="FAD-dependent oxidoreductase 2 FAD-binding" evidence="14">
    <location>
        <begin position="4"/>
        <end position="379"/>
    </location>
</feature>
<comment type="pathway">
    <text evidence="2 12">Cofactor biosynthesis; NAD(+) biosynthesis; iminoaspartate from L-aspartate (oxidase route): step 1/1.</text>
</comment>
<evidence type="ECO:0000256" key="8">
    <source>
        <dbReference type="ARBA" id="ARBA00023002"/>
    </source>
</evidence>
<dbReference type="GO" id="GO:0008734">
    <property type="term" value="F:L-aspartate oxidase activity"/>
    <property type="evidence" value="ECO:0007669"/>
    <property type="project" value="UniProtKB-UniRule"/>
</dbReference>
<dbReference type="Pfam" id="PF00890">
    <property type="entry name" value="FAD_binding_2"/>
    <property type="match status" value="1"/>
</dbReference>
<dbReference type="Gene3D" id="1.20.58.100">
    <property type="entry name" value="Fumarate reductase/succinate dehydrogenase flavoprotein-like, C-terminal domain"/>
    <property type="match status" value="1"/>
</dbReference>
<feature type="domain" description="Fumarate reductase/succinate dehydrogenase flavoprotein-like C-terminal" evidence="15">
    <location>
        <begin position="426"/>
        <end position="502"/>
    </location>
</feature>
<dbReference type="InterPro" id="IPR036188">
    <property type="entry name" value="FAD/NAD-bd_sf"/>
</dbReference>
<dbReference type="GO" id="GO:0009435">
    <property type="term" value="P:NAD+ biosynthetic process"/>
    <property type="evidence" value="ECO:0007669"/>
    <property type="project" value="UniProtKB-UniPathway"/>
</dbReference>
<dbReference type="UniPathway" id="UPA00253">
    <property type="reaction ID" value="UER00326"/>
</dbReference>
<dbReference type="InterPro" id="IPR015939">
    <property type="entry name" value="Fum_Rdtase/Succ_DH_flav-like_C"/>
</dbReference>
<keyword evidence="13" id="KW-0175">Coiled coil</keyword>
<dbReference type="STRING" id="1159016.SAMN02927937_02019"/>
<dbReference type="InterPro" id="IPR027477">
    <property type="entry name" value="Succ_DH/fumarate_Rdtase_cat_sf"/>
</dbReference>
<dbReference type="AlphaFoldDB" id="A0A1H6LXS3"/>
<dbReference type="Gene3D" id="3.50.50.60">
    <property type="entry name" value="FAD/NAD(P)-binding domain"/>
    <property type="match status" value="1"/>
</dbReference>
<evidence type="ECO:0000256" key="11">
    <source>
        <dbReference type="PIRSR" id="PIRSR000171-1"/>
    </source>
</evidence>
<dbReference type="GO" id="GO:0005737">
    <property type="term" value="C:cytoplasm"/>
    <property type="evidence" value="ECO:0007669"/>
    <property type="project" value="UniProtKB-SubCell"/>
</dbReference>
<evidence type="ECO:0000256" key="3">
    <source>
        <dbReference type="ARBA" id="ARBA00008562"/>
    </source>
</evidence>
<dbReference type="InterPro" id="IPR037099">
    <property type="entry name" value="Fum_R/Succ_DH_flav-like_C_sf"/>
</dbReference>
<dbReference type="PANTHER" id="PTHR42716:SF2">
    <property type="entry name" value="L-ASPARTATE OXIDASE, CHLOROPLASTIC"/>
    <property type="match status" value="1"/>
</dbReference>
<evidence type="ECO:0000313" key="17">
    <source>
        <dbReference type="Proteomes" id="UP000199634"/>
    </source>
</evidence>
<proteinExistence type="inferred from homology"/>
<dbReference type="PRINTS" id="PR00368">
    <property type="entry name" value="FADPNR"/>
</dbReference>
<dbReference type="SUPFAM" id="SSF56425">
    <property type="entry name" value="Succinate dehydrogenase/fumarate reductase flavoprotein, catalytic domain"/>
    <property type="match status" value="1"/>
</dbReference>
<evidence type="ECO:0000259" key="14">
    <source>
        <dbReference type="Pfam" id="PF00890"/>
    </source>
</evidence>
<keyword evidence="7 12" id="KW-0274">FAD</keyword>
<evidence type="ECO:0000256" key="6">
    <source>
        <dbReference type="ARBA" id="ARBA00022642"/>
    </source>
</evidence>
<evidence type="ECO:0000256" key="7">
    <source>
        <dbReference type="ARBA" id="ARBA00022827"/>
    </source>
</evidence>
<gene>
    <name evidence="16" type="ORF">SAMN02927937_02019</name>
</gene>
<dbReference type="OrthoDB" id="9806724at2"/>
<reference evidence="16 17" key="1">
    <citation type="submission" date="2016-10" db="EMBL/GenBank/DDBJ databases">
        <authorList>
            <person name="de Groot N.N."/>
        </authorList>
    </citation>
    <scope>NUCLEOTIDE SEQUENCE [LARGE SCALE GENOMIC DNA]</scope>
    <source>
        <strain evidence="16 17">CGMCC 1.10825</strain>
    </source>
</reference>
<dbReference type="RefSeq" id="WP_091099959.1">
    <property type="nucleotide sequence ID" value="NZ_FNXE01000028.1"/>
</dbReference>
<dbReference type="NCBIfam" id="TIGR00551">
    <property type="entry name" value="nadB"/>
    <property type="match status" value="1"/>
</dbReference>
<evidence type="ECO:0000313" key="16">
    <source>
        <dbReference type="EMBL" id="SEH89884.1"/>
    </source>
</evidence>
<dbReference type="PANTHER" id="PTHR42716">
    <property type="entry name" value="L-ASPARTATE OXIDASE"/>
    <property type="match status" value="1"/>
</dbReference>
<accession>A0A1H6LXS3</accession>
<comment type="catalytic activity">
    <reaction evidence="9">
        <text>L-aspartate + O2 = iminosuccinate + H2O2</text>
        <dbReference type="Rhea" id="RHEA:25876"/>
        <dbReference type="ChEBI" id="CHEBI:15379"/>
        <dbReference type="ChEBI" id="CHEBI:16240"/>
        <dbReference type="ChEBI" id="CHEBI:29991"/>
        <dbReference type="ChEBI" id="CHEBI:77875"/>
        <dbReference type="EC" id="1.4.3.16"/>
    </reaction>
    <physiologicalReaction direction="left-to-right" evidence="9">
        <dbReference type="Rhea" id="RHEA:25877"/>
    </physiologicalReaction>
</comment>
<dbReference type="Gene3D" id="3.90.700.10">
    <property type="entry name" value="Succinate dehydrogenase/fumarate reductase flavoprotein, catalytic domain"/>
    <property type="match status" value="1"/>
</dbReference>
<evidence type="ECO:0000256" key="5">
    <source>
        <dbReference type="ARBA" id="ARBA00022630"/>
    </source>
</evidence>
<dbReference type="Proteomes" id="UP000199634">
    <property type="component" value="Unassembled WGS sequence"/>
</dbReference>
<feature type="coiled-coil region" evidence="13">
    <location>
        <begin position="428"/>
        <end position="465"/>
    </location>
</feature>
<evidence type="ECO:0000259" key="15">
    <source>
        <dbReference type="Pfam" id="PF02910"/>
    </source>
</evidence>
<evidence type="ECO:0000256" key="4">
    <source>
        <dbReference type="ARBA" id="ARBA00012173"/>
    </source>
</evidence>
<dbReference type="EC" id="1.4.3.16" evidence="4 10"/>
<protein>
    <recommendedName>
        <fullName evidence="4 10">L-aspartate oxidase</fullName>
        <ecNumber evidence="4 10">1.4.3.16</ecNumber>
    </recommendedName>
</protein>
<comment type="subcellular location">
    <subcellularLocation>
        <location evidence="12">Cytoplasm</location>
    </subcellularLocation>
</comment>
<keyword evidence="17" id="KW-1185">Reference proteome</keyword>
<evidence type="ECO:0000256" key="2">
    <source>
        <dbReference type="ARBA" id="ARBA00004950"/>
    </source>
</evidence>
<dbReference type="EMBL" id="FNXE01000028">
    <property type="protein sequence ID" value="SEH89884.1"/>
    <property type="molecule type" value="Genomic_DNA"/>
</dbReference>
<feature type="active site" description="Proton acceptor" evidence="11">
    <location>
        <position position="277"/>
    </location>
</feature>
<dbReference type="InterPro" id="IPR005288">
    <property type="entry name" value="NadB"/>
</dbReference>
<sequence length="509" mass="57141">MKADYLIIGSGIAGLTIAIKLAEEFPERKIIVVTKSSKEESNTQYAQGGIAVVIDEINDNFEKHIEDTLICGDGLCDREVVEIVVTEGHKRLKELIDWGTQFDRTADGTLDLAKEGGHSYHRVVHHKDETGKEIERAVLVKAQQNKNIEFLDYHFAVDLLVADNRCNGAVILNEKNGQQFSVYAGFTVLATGGIGQLYQQTTNSVIATGDGIAMAIRANAEVDDMEFIQFHPTALYAKSEHTFLISEAVRGFGAHLKTKNGHRFMFDYDLRGELASRDIVSRSIETELKKSGEDCVFLDCTHLEMNAFQKHFPAITQYCLLQGIDVSKDWIPVVPTQHYLCGGITVNSFGQTSVENLFACGECSRTGLNGANRLASNSLLEAVVYAHWIFCFLKNKEIQLVSVLPVLKEKLIESQVSTEFINKRDRALRNLIQQNVGILRNNEDLERTKRQLVLWQEECKTIAKNHNLSTEFTELRNKITVAISIVSASLSRTENRGCFFKEYITFVMF</sequence>
<evidence type="ECO:0000256" key="12">
    <source>
        <dbReference type="RuleBase" id="RU362049"/>
    </source>
</evidence>
<dbReference type="SUPFAM" id="SSF51905">
    <property type="entry name" value="FAD/NAD(P)-binding domain"/>
    <property type="match status" value="1"/>
</dbReference>
<dbReference type="SUPFAM" id="SSF46977">
    <property type="entry name" value="Succinate dehydrogenase/fumarate reductase flavoprotein C-terminal domain"/>
    <property type="match status" value="1"/>
</dbReference>
<keyword evidence="6 12" id="KW-0662">Pyridine nucleotide biosynthesis</keyword>
<keyword evidence="5 12" id="KW-0285">Flavoprotein</keyword>
<evidence type="ECO:0000256" key="1">
    <source>
        <dbReference type="ARBA" id="ARBA00001974"/>
    </source>
</evidence>
<evidence type="ECO:0000256" key="9">
    <source>
        <dbReference type="ARBA" id="ARBA00048305"/>
    </source>
</evidence>